<organism evidence="1 3">
    <name type="scientific">Didymodactylos carnosus</name>
    <dbReference type="NCBI Taxonomy" id="1234261"/>
    <lineage>
        <taxon>Eukaryota</taxon>
        <taxon>Metazoa</taxon>
        <taxon>Spiralia</taxon>
        <taxon>Gnathifera</taxon>
        <taxon>Rotifera</taxon>
        <taxon>Eurotatoria</taxon>
        <taxon>Bdelloidea</taxon>
        <taxon>Philodinida</taxon>
        <taxon>Philodinidae</taxon>
        <taxon>Didymodactylos</taxon>
    </lineage>
</organism>
<reference evidence="1" key="1">
    <citation type="submission" date="2021-02" db="EMBL/GenBank/DDBJ databases">
        <authorList>
            <person name="Nowell W R."/>
        </authorList>
    </citation>
    <scope>NUCLEOTIDE SEQUENCE</scope>
</reference>
<name>A0A816B4E2_9BILA</name>
<keyword evidence="3" id="KW-1185">Reference proteome</keyword>
<dbReference type="EMBL" id="CAJOBC010103584">
    <property type="protein sequence ID" value="CAF4486780.1"/>
    <property type="molecule type" value="Genomic_DNA"/>
</dbReference>
<evidence type="ECO:0000313" key="1">
    <source>
        <dbReference type="EMBL" id="CAF1606541.1"/>
    </source>
</evidence>
<evidence type="ECO:0000313" key="3">
    <source>
        <dbReference type="Proteomes" id="UP000663829"/>
    </source>
</evidence>
<dbReference type="AlphaFoldDB" id="A0A816B4E2"/>
<dbReference type="Proteomes" id="UP000681722">
    <property type="component" value="Unassembled WGS sequence"/>
</dbReference>
<dbReference type="EMBL" id="CAJNOQ010036981">
    <property type="protein sequence ID" value="CAF1606541.1"/>
    <property type="molecule type" value="Genomic_DNA"/>
</dbReference>
<protein>
    <submittedName>
        <fullName evidence="1">Uncharacterized protein</fullName>
    </submittedName>
</protein>
<proteinExistence type="predicted"/>
<accession>A0A816B4E2</accession>
<gene>
    <name evidence="1" type="ORF">GPM918_LOCUS42781</name>
    <name evidence="2" type="ORF">SRO942_LOCUS44115</name>
</gene>
<feature type="non-terminal residue" evidence="1">
    <location>
        <position position="84"/>
    </location>
</feature>
<evidence type="ECO:0000313" key="2">
    <source>
        <dbReference type="EMBL" id="CAF4486780.1"/>
    </source>
</evidence>
<sequence length="84" mass="10051">MAEDEEMTEFDQELDAIIREHDSLTASVISQKMYITDQKQLLDRLQRIGNVYRPRIFNREFTEDDLQQWNDQLVEIKKYIAIAS</sequence>
<comment type="caution">
    <text evidence="1">The sequence shown here is derived from an EMBL/GenBank/DDBJ whole genome shotgun (WGS) entry which is preliminary data.</text>
</comment>
<dbReference type="Proteomes" id="UP000663829">
    <property type="component" value="Unassembled WGS sequence"/>
</dbReference>